<accession>A0ABD3AQM8</accession>
<reference evidence="1 2" key="1">
    <citation type="submission" date="2024-11" db="EMBL/GenBank/DDBJ databases">
        <title>A near-complete genome assembly of Cinchona calisaya.</title>
        <authorList>
            <person name="Lian D.C."/>
            <person name="Zhao X.W."/>
            <person name="Wei L."/>
        </authorList>
    </citation>
    <scope>NUCLEOTIDE SEQUENCE [LARGE SCALE GENOMIC DNA]</scope>
    <source>
        <tissue evidence="1">Nenye</tissue>
    </source>
</reference>
<dbReference type="Proteomes" id="UP001630127">
    <property type="component" value="Unassembled WGS sequence"/>
</dbReference>
<organism evidence="1 2">
    <name type="scientific">Cinchona calisaya</name>
    <dbReference type="NCBI Taxonomy" id="153742"/>
    <lineage>
        <taxon>Eukaryota</taxon>
        <taxon>Viridiplantae</taxon>
        <taxon>Streptophyta</taxon>
        <taxon>Embryophyta</taxon>
        <taxon>Tracheophyta</taxon>
        <taxon>Spermatophyta</taxon>
        <taxon>Magnoliopsida</taxon>
        <taxon>eudicotyledons</taxon>
        <taxon>Gunneridae</taxon>
        <taxon>Pentapetalae</taxon>
        <taxon>asterids</taxon>
        <taxon>lamiids</taxon>
        <taxon>Gentianales</taxon>
        <taxon>Rubiaceae</taxon>
        <taxon>Cinchonoideae</taxon>
        <taxon>Cinchoneae</taxon>
        <taxon>Cinchona</taxon>
    </lineage>
</organism>
<comment type="caution">
    <text evidence="1">The sequence shown here is derived from an EMBL/GenBank/DDBJ whole genome shotgun (WGS) entry which is preliminary data.</text>
</comment>
<dbReference type="EMBL" id="JBJUIK010000003">
    <property type="protein sequence ID" value="KAL3533469.1"/>
    <property type="molecule type" value="Genomic_DNA"/>
</dbReference>
<proteinExistence type="predicted"/>
<name>A0ABD3AQM8_9GENT</name>
<evidence type="ECO:0000313" key="1">
    <source>
        <dbReference type="EMBL" id="KAL3533469.1"/>
    </source>
</evidence>
<keyword evidence="2" id="KW-1185">Reference proteome</keyword>
<gene>
    <name evidence="1" type="ORF">ACH5RR_006990</name>
</gene>
<sequence>MIRYRVQEMNFIHRSVGTGQEELLWLCSHQFQNDFASDLYKPTLSVAVRHMWRCRNDSIHQQKAVFAPGVVKSIVADVQFVTSRWKGISRTRSHCALVLKWGLDIHILN</sequence>
<evidence type="ECO:0000313" key="2">
    <source>
        <dbReference type="Proteomes" id="UP001630127"/>
    </source>
</evidence>
<protein>
    <submittedName>
        <fullName evidence="1">Uncharacterized protein</fullName>
    </submittedName>
</protein>
<dbReference type="AlphaFoldDB" id="A0ABD3AQM8"/>